<evidence type="ECO:0000313" key="1">
    <source>
        <dbReference type="EMBL" id="RCK25427.1"/>
    </source>
</evidence>
<name>A0A367VJP4_9PROT</name>
<comment type="caution">
    <text evidence="1">The sequence shown here is derived from an EMBL/GenBank/DDBJ whole genome shotgun (WGS) entry which is preliminary data.</text>
</comment>
<proteinExistence type="predicted"/>
<dbReference type="Proteomes" id="UP000253061">
    <property type="component" value="Unassembled WGS sequence"/>
</dbReference>
<evidence type="ECO:0008006" key="3">
    <source>
        <dbReference type="Google" id="ProtNLM"/>
    </source>
</evidence>
<dbReference type="InterPro" id="IPR029044">
    <property type="entry name" value="Nucleotide-diphossugar_trans"/>
</dbReference>
<dbReference type="Gene3D" id="3.90.550.10">
    <property type="entry name" value="Spore Coat Polysaccharide Biosynthesis Protein SpsA, Chain A"/>
    <property type="match status" value="1"/>
</dbReference>
<dbReference type="GO" id="GO:0008781">
    <property type="term" value="F:N-acylneuraminate cytidylyltransferase activity"/>
    <property type="evidence" value="ECO:0007669"/>
    <property type="project" value="TreeGrafter"/>
</dbReference>
<gene>
    <name evidence="1" type="ORF">TH6_02095</name>
</gene>
<organism evidence="1 2">
    <name type="scientific">Thalassospira profundimaris</name>
    <dbReference type="NCBI Taxonomy" id="502049"/>
    <lineage>
        <taxon>Bacteria</taxon>
        <taxon>Pseudomonadati</taxon>
        <taxon>Pseudomonadota</taxon>
        <taxon>Alphaproteobacteria</taxon>
        <taxon>Rhodospirillales</taxon>
        <taxon>Thalassospiraceae</taxon>
        <taxon>Thalassospira</taxon>
    </lineage>
</organism>
<dbReference type="PANTHER" id="PTHR21485:SF6">
    <property type="entry name" value="N-ACYLNEURAMINATE CYTIDYLYLTRANSFERASE-RELATED"/>
    <property type="match status" value="1"/>
</dbReference>
<dbReference type="CDD" id="cd02513">
    <property type="entry name" value="CMP-NeuAc_Synthase"/>
    <property type="match status" value="1"/>
</dbReference>
<accession>A0A367VJP4</accession>
<dbReference type="Pfam" id="PF02348">
    <property type="entry name" value="CTP_transf_3"/>
    <property type="match status" value="1"/>
</dbReference>
<reference evidence="1 2" key="1">
    <citation type="submission" date="2014-07" db="EMBL/GenBank/DDBJ databases">
        <title>Draft genome sequence of Thalassospira profundimaris R8-17.</title>
        <authorList>
            <person name="Lai Q."/>
            <person name="Shao Z."/>
        </authorList>
    </citation>
    <scope>NUCLEOTIDE SEQUENCE [LARGE SCALE GENOMIC DNA]</scope>
    <source>
        <strain evidence="1 2">R8-17</strain>
    </source>
</reference>
<evidence type="ECO:0000313" key="2">
    <source>
        <dbReference type="Proteomes" id="UP000253061"/>
    </source>
</evidence>
<dbReference type="EMBL" id="JPWB01000001">
    <property type="protein sequence ID" value="RCK25427.1"/>
    <property type="molecule type" value="Genomic_DNA"/>
</dbReference>
<dbReference type="InterPro" id="IPR003329">
    <property type="entry name" value="Cytidylyl_trans"/>
</dbReference>
<protein>
    <recommendedName>
        <fullName evidence="3">Acylneuraminate cytidylyltransferase</fullName>
    </recommendedName>
</protein>
<dbReference type="InterPro" id="IPR050793">
    <property type="entry name" value="CMP-NeuNAc_synthase"/>
</dbReference>
<sequence length="217" mass="24651">MPSKNKLPIGGVPLIVRAINACKDSNVVDNIYVSTDDPEIKEISENENVVVPGLRPDILSDDHADIVPVIDHALNGAERYFGKTFSTLVFTDPTTPFRTGKIIRDAYSHYRQGGYESVISVCPLERKPENIFIKTDRNDLERLLDDPKVRHTRRQDMEKLCRLGNAVYVTSPEAWRKNRTLISRPIGYVDINAIEAFTIDEELDYFLAEQISLRYGV</sequence>
<dbReference type="AlphaFoldDB" id="A0A367VJP4"/>
<dbReference type="SUPFAM" id="SSF53448">
    <property type="entry name" value="Nucleotide-diphospho-sugar transferases"/>
    <property type="match status" value="1"/>
</dbReference>
<dbReference type="PANTHER" id="PTHR21485">
    <property type="entry name" value="HAD SUPERFAMILY MEMBERS CMAS AND KDSC"/>
    <property type="match status" value="1"/>
</dbReference>